<dbReference type="Proteomes" id="UP000886595">
    <property type="component" value="Unassembled WGS sequence"/>
</dbReference>
<comment type="caution">
    <text evidence="2">The sequence shown here is derived from an EMBL/GenBank/DDBJ whole genome shotgun (WGS) entry which is preliminary data.</text>
</comment>
<dbReference type="PANTHER" id="PTHR46631:SF21">
    <property type="entry name" value="60S RIBOSOMAL PROTEIN L18A-LIKE PROTEIN"/>
    <property type="match status" value="1"/>
</dbReference>
<protein>
    <submittedName>
        <fullName evidence="2">Uncharacterized protein</fullName>
    </submittedName>
</protein>
<keyword evidence="1" id="KW-1133">Transmembrane helix</keyword>
<evidence type="ECO:0000256" key="1">
    <source>
        <dbReference type="SAM" id="Phobius"/>
    </source>
</evidence>
<proteinExistence type="predicted"/>
<organism evidence="2 3">
    <name type="scientific">Brassica carinata</name>
    <name type="common">Ethiopian mustard</name>
    <name type="synonym">Abyssinian cabbage</name>
    <dbReference type="NCBI Taxonomy" id="52824"/>
    <lineage>
        <taxon>Eukaryota</taxon>
        <taxon>Viridiplantae</taxon>
        <taxon>Streptophyta</taxon>
        <taxon>Embryophyta</taxon>
        <taxon>Tracheophyta</taxon>
        <taxon>Spermatophyta</taxon>
        <taxon>Magnoliopsida</taxon>
        <taxon>eudicotyledons</taxon>
        <taxon>Gunneridae</taxon>
        <taxon>Pentapetalae</taxon>
        <taxon>rosids</taxon>
        <taxon>malvids</taxon>
        <taxon>Brassicales</taxon>
        <taxon>Brassicaceae</taxon>
        <taxon>Brassiceae</taxon>
        <taxon>Brassica</taxon>
    </lineage>
</organism>
<feature type="transmembrane region" description="Helical" evidence="1">
    <location>
        <begin position="50"/>
        <end position="73"/>
    </location>
</feature>
<evidence type="ECO:0000313" key="3">
    <source>
        <dbReference type="Proteomes" id="UP000886595"/>
    </source>
</evidence>
<reference evidence="2 3" key="1">
    <citation type="submission" date="2020-02" db="EMBL/GenBank/DDBJ databases">
        <authorList>
            <person name="Ma Q."/>
            <person name="Huang Y."/>
            <person name="Song X."/>
            <person name="Pei D."/>
        </authorList>
    </citation>
    <scope>NUCLEOTIDE SEQUENCE [LARGE SCALE GENOMIC DNA]</scope>
    <source>
        <strain evidence="2">Sxm20200214</strain>
        <tissue evidence="2">Leaf</tissue>
    </source>
</reference>
<keyword evidence="3" id="KW-1185">Reference proteome</keyword>
<keyword evidence="1" id="KW-0472">Membrane</keyword>
<accession>A0A8X7PYP9</accession>
<dbReference type="OrthoDB" id="1304551at2759"/>
<dbReference type="PANTHER" id="PTHR46631">
    <property type="entry name" value="60S RIBOSOMAL PROTEIN L18A-LIKE"/>
    <property type="match status" value="1"/>
</dbReference>
<dbReference type="AlphaFoldDB" id="A0A8X7PYP9"/>
<dbReference type="InterPro" id="IPR044804">
    <property type="entry name" value="Ribosomal_eL20z-like"/>
</dbReference>
<keyword evidence="1" id="KW-0812">Transmembrane</keyword>
<name>A0A8X7PYP9_BRACI</name>
<sequence>MGQGEDDRSKGFSEEAANKHHHQYVYGIAEGRPVTVRQRRLPLCGIGLGWFLFVVGFFLGAIPWYVGMVIMIVGRRVDHREKPGLLLPPSL</sequence>
<gene>
    <name evidence="2" type="ORF">Bca52824_078864</name>
</gene>
<evidence type="ECO:0000313" key="2">
    <source>
        <dbReference type="EMBL" id="KAG2259570.1"/>
    </source>
</evidence>
<dbReference type="EMBL" id="JAAMPC010000015">
    <property type="protein sequence ID" value="KAG2259570.1"/>
    <property type="molecule type" value="Genomic_DNA"/>
</dbReference>